<evidence type="ECO:0000256" key="1">
    <source>
        <dbReference type="SAM" id="MobiDB-lite"/>
    </source>
</evidence>
<proteinExistence type="predicted"/>
<dbReference type="AlphaFoldDB" id="A0A6J4T3D0"/>
<feature type="non-terminal residue" evidence="2">
    <location>
        <position position="20"/>
    </location>
</feature>
<sequence length="20" mass="2203">MSVNPQYTHDNNGNPVGVFL</sequence>
<reference evidence="2" key="1">
    <citation type="submission" date="2020-02" db="EMBL/GenBank/DDBJ databases">
        <authorList>
            <person name="Meier V. D."/>
        </authorList>
    </citation>
    <scope>NUCLEOTIDE SEQUENCE</scope>
    <source>
        <strain evidence="2">AVDCRST_MAG96</strain>
    </source>
</reference>
<evidence type="ECO:0000313" key="2">
    <source>
        <dbReference type="EMBL" id="CAA9512056.1"/>
    </source>
</evidence>
<accession>A0A6J4T3D0</accession>
<dbReference type="EMBL" id="CADCVN010000982">
    <property type="protein sequence ID" value="CAA9512056.1"/>
    <property type="molecule type" value="Genomic_DNA"/>
</dbReference>
<name>A0A6J4T3D0_9BACT</name>
<feature type="compositionally biased region" description="Polar residues" evidence="1">
    <location>
        <begin position="1"/>
        <end position="14"/>
    </location>
</feature>
<feature type="region of interest" description="Disordered" evidence="1">
    <location>
        <begin position="1"/>
        <end position="20"/>
    </location>
</feature>
<organism evidence="2">
    <name type="scientific">uncultured Segetibacter sp</name>
    <dbReference type="NCBI Taxonomy" id="481133"/>
    <lineage>
        <taxon>Bacteria</taxon>
        <taxon>Pseudomonadati</taxon>
        <taxon>Bacteroidota</taxon>
        <taxon>Chitinophagia</taxon>
        <taxon>Chitinophagales</taxon>
        <taxon>Chitinophagaceae</taxon>
        <taxon>Segetibacter</taxon>
        <taxon>environmental samples</taxon>
    </lineage>
</organism>
<gene>
    <name evidence="2" type="ORF">AVDCRST_MAG96-2507</name>
</gene>
<protein>
    <submittedName>
        <fullName evidence="2">Uncharacterized protein</fullName>
    </submittedName>
</protein>